<organism evidence="2 3">
    <name type="scientific">Jiella sonneratiae</name>
    <dbReference type="NCBI Taxonomy" id="2816856"/>
    <lineage>
        <taxon>Bacteria</taxon>
        <taxon>Pseudomonadati</taxon>
        <taxon>Pseudomonadota</taxon>
        <taxon>Alphaproteobacteria</taxon>
        <taxon>Hyphomicrobiales</taxon>
        <taxon>Aurantimonadaceae</taxon>
        <taxon>Jiella</taxon>
    </lineage>
</organism>
<gene>
    <name evidence="2" type="ORF">J1C47_14560</name>
</gene>
<accession>A0ABS3J5A8</accession>
<proteinExistence type="predicted"/>
<reference evidence="2 3" key="1">
    <citation type="submission" date="2021-03" db="EMBL/GenBank/DDBJ databases">
        <title>Whole genome sequence of Jiella sp. MQZ13P-4.</title>
        <authorList>
            <person name="Tuo L."/>
        </authorList>
    </citation>
    <scope>NUCLEOTIDE SEQUENCE [LARGE SCALE GENOMIC DNA]</scope>
    <source>
        <strain evidence="2 3">MQZ13P-4</strain>
    </source>
</reference>
<feature type="region of interest" description="Disordered" evidence="1">
    <location>
        <begin position="1"/>
        <end position="20"/>
    </location>
</feature>
<evidence type="ECO:0000313" key="3">
    <source>
        <dbReference type="Proteomes" id="UP000664288"/>
    </source>
</evidence>
<evidence type="ECO:0000256" key="1">
    <source>
        <dbReference type="SAM" id="MobiDB-lite"/>
    </source>
</evidence>
<evidence type="ECO:0000313" key="2">
    <source>
        <dbReference type="EMBL" id="MBO0904865.1"/>
    </source>
</evidence>
<keyword evidence="3" id="KW-1185">Reference proteome</keyword>
<comment type="caution">
    <text evidence="2">The sequence shown here is derived from an EMBL/GenBank/DDBJ whole genome shotgun (WGS) entry which is preliminary data.</text>
</comment>
<dbReference type="Proteomes" id="UP000664288">
    <property type="component" value="Unassembled WGS sequence"/>
</dbReference>
<sequence>MARLAGRNKATRSLEKSPSVGCGAPVVRRIAAPAAIAAIMGLSGCTSGPLPPVFGAVFGLENAERTPHRSGEIPAAVVAPGDRVLGLSANSPGQCIYQRARSNRRFVADCPEGYDV</sequence>
<dbReference type="EMBL" id="JAFMPY010000015">
    <property type="protein sequence ID" value="MBO0904865.1"/>
    <property type="molecule type" value="Genomic_DNA"/>
</dbReference>
<name>A0ABS3J5A8_9HYPH</name>
<protein>
    <submittedName>
        <fullName evidence="2">Uncharacterized protein</fullName>
    </submittedName>
</protein>
<dbReference type="RefSeq" id="WP_207351510.1">
    <property type="nucleotide sequence ID" value="NZ_JAFMPY010000015.1"/>
</dbReference>